<dbReference type="AlphaFoldDB" id="A0A6J4IQF4"/>
<sequence>AEGTDTPPDRGDRETGVQRRASWWRRFFGFDDRGTG</sequence>
<name>A0A6J4IQF4_9CHLR</name>
<proteinExistence type="predicted"/>
<accession>A0A6J4IQF4</accession>
<feature type="non-terminal residue" evidence="1">
    <location>
        <position position="1"/>
    </location>
</feature>
<protein>
    <submittedName>
        <fullName evidence="1">Uncharacterized protein</fullName>
    </submittedName>
</protein>
<reference evidence="1" key="1">
    <citation type="submission" date="2020-02" db="EMBL/GenBank/DDBJ databases">
        <authorList>
            <person name="Meier V. D."/>
        </authorList>
    </citation>
    <scope>NUCLEOTIDE SEQUENCE</scope>
    <source>
        <strain evidence="1">AVDCRST_MAG93</strain>
    </source>
</reference>
<organism evidence="1">
    <name type="scientific">uncultured Chloroflexia bacterium</name>
    <dbReference type="NCBI Taxonomy" id="1672391"/>
    <lineage>
        <taxon>Bacteria</taxon>
        <taxon>Bacillati</taxon>
        <taxon>Chloroflexota</taxon>
        <taxon>Chloroflexia</taxon>
        <taxon>environmental samples</taxon>
    </lineage>
</organism>
<gene>
    <name evidence="1" type="ORF">AVDCRST_MAG93-2027</name>
</gene>
<evidence type="ECO:0000313" key="1">
    <source>
        <dbReference type="EMBL" id="CAA9257260.1"/>
    </source>
</evidence>
<dbReference type="EMBL" id="CADCTR010000691">
    <property type="protein sequence ID" value="CAA9257260.1"/>
    <property type="molecule type" value="Genomic_DNA"/>
</dbReference>